<reference evidence="1 2" key="1">
    <citation type="journal article" date="2012" name="J. Bacteriol.">
        <title>Complete Genome Sequence of the Fruiting Myxobacterium Corallococcus coralloides DSM 2259.</title>
        <authorList>
            <person name="Huntley S."/>
            <person name="Zhang Y."/>
            <person name="Treuner-Lange A."/>
            <person name="Kneip S."/>
            <person name="Sensen C.W."/>
            <person name="Sogaard-Andersen L."/>
        </authorList>
    </citation>
    <scope>NUCLEOTIDE SEQUENCE [LARGE SCALE GENOMIC DNA]</scope>
    <source>
        <strain evidence="2">ATCC 25202 / DSM 2259 / NBRC 100086 / M2</strain>
    </source>
</reference>
<dbReference type="InParanoid" id="H8MVQ7"/>
<dbReference type="KEGG" id="ccx:COCOR_04038"/>
<name>H8MVQ7_CORCM</name>
<protein>
    <submittedName>
        <fullName evidence="1">Uncharacterized protein</fullName>
    </submittedName>
</protein>
<proteinExistence type="predicted"/>
<keyword evidence="2" id="KW-1185">Reference proteome</keyword>
<organism evidence="1 2">
    <name type="scientific">Corallococcus coralloides (strain ATCC 25202 / DSM 2259 / NBRC 100086 / M2)</name>
    <name type="common">Myxococcus coralloides</name>
    <dbReference type="NCBI Taxonomy" id="1144275"/>
    <lineage>
        <taxon>Bacteria</taxon>
        <taxon>Pseudomonadati</taxon>
        <taxon>Myxococcota</taxon>
        <taxon>Myxococcia</taxon>
        <taxon>Myxococcales</taxon>
        <taxon>Cystobacterineae</taxon>
        <taxon>Myxococcaceae</taxon>
        <taxon>Corallococcus</taxon>
    </lineage>
</organism>
<dbReference type="Proteomes" id="UP000007587">
    <property type="component" value="Chromosome"/>
</dbReference>
<dbReference type="AlphaFoldDB" id="H8MVQ7"/>
<dbReference type="EMBL" id="CP003389">
    <property type="protein sequence ID" value="AFE05588.1"/>
    <property type="molecule type" value="Genomic_DNA"/>
</dbReference>
<evidence type="ECO:0000313" key="2">
    <source>
        <dbReference type="Proteomes" id="UP000007587"/>
    </source>
</evidence>
<dbReference type="RefSeq" id="WP_014396849.1">
    <property type="nucleotide sequence ID" value="NC_017030.1"/>
</dbReference>
<gene>
    <name evidence="1" type="ordered locus">COCOR_04038</name>
</gene>
<dbReference type="HOGENOM" id="CLU_893448_0_0_7"/>
<accession>H8MVQ7</accession>
<evidence type="ECO:0000313" key="1">
    <source>
        <dbReference type="EMBL" id="AFE05588.1"/>
    </source>
</evidence>
<sequence length="311" mass="34360">MQDQALTEPTYILDTSAIRSLSSKLLEAGKNKGIDIASSPISFTELFRHLGGDGEKKIGFETLGQILKLRHTRILPDSYSRTVKTFAPTTDATDEVARFVESTLEMLSYATLPSGMEETQARVRGGLLEAAAGARELHQEQKASFLQMVHHIANYLSHLYSLDEIKRLPDELFIAASSGPILRSSWERTGRDGASSEAEIRTWIENSYFSTSYIISRTRDYMLKAGASASSLPIDPNDSEDAGICAHLSLTARSILVTGDLGTVRAVQEASDRLTRLLDTHSLSPGPVWTATRVRSTEEFREYLKQSELSE</sequence>
<reference evidence="2" key="2">
    <citation type="submission" date="2012-03" db="EMBL/GenBank/DDBJ databases">
        <title>Genome sequence of the fruiting myxobacterium Corallococcus coralloides DSM 2259.</title>
        <authorList>
            <person name="Huntley S."/>
            <person name="Zhang Y."/>
            <person name="Treuner-Lange A."/>
            <person name="Sensen C.W."/>
            <person name="Sogaard-Andersen L."/>
        </authorList>
    </citation>
    <scope>NUCLEOTIDE SEQUENCE [LARGE SCALE GENOMIC DNA]</scope>
    <source>
        <strain evidence="2">ATCC 25202 / DSM 2259 / NBRC 100086 / M2</strain>
    </source>
</reference>